<keyword evidence="4" id="KW-0479">Metal-binding</keyword>
<name>A0A1N6Y0H7_9RHOB</name>
<keyword evidence="12" id="KW-1133">Transmembrane helix</keyword>
<evidence type="ECO:0000256" key="12">
    <source>
        <dbReference type="SAM" id="Phobius"/>
    </source>
</evidence>
<keyword evidence="8" id="KW-0482">Metalloprotease</keyword>
<dbReference type="InterPro" id="IPR013230">
    <property type="entry name" value="Peptidase_M15A_C"/>
</dbReference>
<evidence type="ECO:0000313" key="14">
    <source>
        <dbReference type="EMBL" id="SIR07991.1"/>
    </source>
</evidence>
<dbReference type="InterPro" id="IPR009045">
    <property type="entry name" value="Zn_M74/Hedgehog-like"/>
</dbReference>
<comment type="similarity">
    <text evidence="10">Belongs to the peptidase M15 family.</text>
</comment>
<keyword evidence="12" id="KW-0812">Transmembrane</keyword>
<reference evidence="14 15" key="1">
    <citation type="submission" date="2017-01" db="EMBL/GenBank/DDBJ databases">
        <authorList>
            <person name="Varghese N."/>
            <person name="Submissions S."/>
        </authorList>
    </citation>
    <scope>NUCLEOTIDE SEQUENCE [LARGE SCALE GENOMIC DNA]</scope>
    <source>
        <strain evidence="14 15">ATCC 700171</strain>
    </source>
</reference>
<feature type="domain" description="Peptidase M15A C-terminal" evidence="13">
    <location>
        <begin position="19"/>
        <end position="119"/>
    </location>
</feature>
<keyword evidence="12" id="KW-0472">Membrane</keyword>
<dbReference type="RefSeq" id="WP_149766453.1">
    <property type="nucleotide sequence ID" value="NZ_FTMK01000024.1"/>
</dbReference>
<evidence type="ECO:0000259" key="13">
    <source>
        <dbReference type="Pfam" id="PF08291"/>
    </source>
</evidence>
<dbReference type="GO" id="GO:0071555">
    <property type="term" value="P:cell wall organization"/>
    <property type="evidence" value="ECO:0007669"/>
    <property type="project" value="UniProtKB-KW"/>
</dbReference>
<keyword evidence="9" id="KW-0961">Cell wall biogenesis/degradation</keyword>
<evidence type="ECO:0000313" key="15">
    <source>
        <dbReference type="Proteomes" id="UP000323956"/>
    </source>
</evidence>
<comment type="pathway">
    <text evidence="2">Cell wall biogenesis; cell wall polysaccharide biosynthesis.</text>
</comment>
<evidence type="ECO:0000256" key="5">
    <source>
        <dbReference type="ARBA" id="ARBA00022729"/>
    </source>
</evidence>
<dbReference type="GO" id="GO:0046872">
    <property type="term" value="F:metal ion binding"/>
    <property type="evidence" value="ECO:0007669"/>
    <property type="project" value="UniProtKB-KW"/>
</dbReference>
<organism evidence="14 15">
    <name type="scientific">Paracoccus thiocyanatus</name>
    <dbReference type="NCBI Taxonomy" id="34006"/>
    <lineage>
        <taxon>Bacteria</taxon>
        <taxon>Pseudomonadati</taxon>
        <taxon>Pseudomonadota</taxon>
        <taxon>Alphaproteobacteria</taxon>
        <taxon>Rhodobacterales</taxon>
        <taxon>Paracoccaceae</taxon>
        <taxon>Paracoccus</taxon>
    </lineage>
</organism>
<feature type="transmembrane region" description="Helical" evidence="12">
    <location>
        <begin position="194"/>
        <end position="214"/>
    </location>
</feature>
<protein>
    <recommendedName>
        <fullName evidence="11">Murein endopeptidase K</fullName>
    </recommendedName>
</protein>
<evidence type="ECO:0000256" key="3">
    <source>
        <dbReference type="ARBA" id="ARBA00022670"/>
    </source>
</evidence>
<dbReference type="Pfam" id="PF08291">
    <property type="entry name" value="Peptidase_M15_3"/>
    <property type="match status" value="1"/>
</dbReference>
<dbReference type="GO" id="GO:0006508">
    <property type="term" value="P:proteolysis"/>
    <property type="evidence" value="ECO:0007669"/>
    <property type="project" value="UniProtKB-KW"/>
</dbReference>
<keyword evidence="7" id="KW-0862">Zinc</keyword>
<proteinExistence type="inferred from homology"/>
<keyword evidence="5" id="KW-0732">Signal</keyword>
<dbReference type="PANTHER" id="PTHR37425:SF1">
    <property type="entry name" value="OUTER MEMBRANE PROTEIN"/>
    <property type="match status" value="1"/>
</dbReference>
<evidence type="ECO:0000256" key="8">
    <source>
        <dbReference type="ARBA" id="ARBA00023049"/>
    </source>
</evidence>
<dbReference type="PANTHER" id="PTHR37425">
    <property type="match status" value="1"/>
</dbReference>
<evidence type="ECO:0000256" key="11">
    <source>
        <dbReference type="ARBA" id="ARBA00093666"/>
    </source>
</evidence>
<evidence type="ECO:0000256" key="10">
    <source>
        <dbReference type="ARBA" id="ARBA00093448"/>
    </source>
</evidence>
<evidence type="ECO:0000256" key="7">
    <source>
        <dbReference type="ARBA" id="ARBA00022833"/>
    </source>
</evidence>
<dbReference type="InterPro" id="IPR010275">
    <property type="entry name" value="MepK"/>
</dbReference>
<comment type="cofactor">
    <cofactor evidence="1">
        <name>Zn(2+)</name>
        <dbReference type="ChEBI" id="CHEBI:29105"/>
    </cofactor>
</comment>
<keyword evidence="3" id="KW-0645">Protease</keyword>
<dbReference type="OrthoDB" id="7618790at2"/>
<evidence type="ECO:0000256" key="4">
    <source>
        <dbReference type="ARBA" id="ARBA00022723"/>
    </source>
</evidence>
<evidence type="ECO:0000256" key="6">
    <source>
        <dbReference type="ARBA" id="ARBA00022801"/>
    </source>
</evidence>
<keyword evidence="6" id="KW-0378">Hydrolase</keyword>
<dbReference type="AlphaFoldDB" id="A0A1N6Y0H7"/>
<dbReference type="SUPFAM" id="SSF55166">
    <property type="entry name" value="Hedgehog/DD-peptidase"/>
    <property type="match status" value="1"/>
</dbReference>
<dbReference type="Proteomes" id="UP000323956">
    <property type="component" value="Unassembled WGS sequence"/>
</dbReference>
<dbReference type="Gene3D" id="3.30.1380.10">
    <property type="match status" value="1"/>
</dbReference>
<evidence type="ECO:0000256" key="1">
    <source>
        <dbReference type="ARBA" id="ARBA00001947"/>
    </source>
</evidence>
<evidence type="ECO:0000256" key="2">
    <source>
        <dbReference type="ARBA" id="ARBA00004776"/>
    </source>
</evidence>
<dbReference type="GO" id="GO:0008237">
    <property type="term" value="F:metallopeptidase activity"/>
    <property type="evidence" value="ECO:0007669"/>
    <property type="project" value="UniProtKB-KW"/>
</dbReference>
<sequence length="222" mass="24126">MSFYQHWQNVPANAWHWPNFSPAEIACRGTGRIQINEDALDRLQELRVTLGKPLIVNSAYRSPEHNRRIGGAKASKHLDGTAFDISMANHDPETFIAAARKAGFKGVGTYPRSNFVHIDTGPARVWGEPFPARVSRFAPDAAPAREHLADSRTMKGGGAAGVGTVGAAGVEVVRDALAEAQGAVQPLIGHLDTLRWLFVALALGGITVTIYARLDDWKRGRR</sequence>
<gene>
    <name evidence="14" type="ORF">SAMN05421641_1244</name>
</gene>
<dbReference type="EMBL" id="FTMK01000024">
    <property type="protein sequence ID" value="SIR07991.1"/>
    <property type="molecule type" value="Genomic_DNA"/>
</dbReference>
<accession>A0A1N6Y0H7</accession>
<evidence type="ECO:0000256" key="9">
    <source>
        <dbReference type="ARBA" id="ARBA00023316"/>
    </source>
</evidence>